<dbReference type="InterPro" id="IPR036278">
    <property type="entry name" value="Sialidase_sf"/>
</dbReference>
<feature type="domain" description="Photosynthesis system II assembly factor Ycf48/Hcf136-like" evidence="4">
    <location>
        <begin position="174"/>
        <end position="248"/>
    </location>
</feature>
<name>A0A1I7D9T6_9BURK</name>
<sequence length="368" mass="38449">MTFRSVQCLTAIVAALASAAALAATASAEPPAPHSARFVDPLDAPAETAVSPATRPMTAVASAGQRLVGVGQRGVIVVSDDHGHSWRQVPSPVQSDLTAVAFPTPSQGWAVGHDGVILHTSNGGTSWSKQLDGRISNERFVAYYRDAVARGDANASTYQKQEENNAKAGPSLPYLDVWFDNATEGYAVGSFGSFAMTTDGGKTWQPGLEHIDNPDFLNLNAIRGIGGEVYIAGERGTVFRLDRASGQFKRLQSGYSGSFFGIVGNDQRLFAFGLRGTVYQSTDQGNSWQKADTGTDSTLNGATVLGDGRIVICGSRAMLLVADPVSGAFQRVSADTPMLFAGIAADGADRVALGGSSGMSVEAIGARR</sequence>
<dbReference type="PANTHER" id="PTHR47199">
    <property type="entry name" value="PHOTOSYSTEM II STABILITY/ASSEMBLY FACTOR HCF136, CHLOROPLASTIC"/>
    <property type="match status" value="1"/>
</dbReference>
<evidence type="ECO:0000313" key="5">
    <source>
        <dbReference type="EMBL" id="SFU08441.1"/>
    </source>
</evidence>
<evidence type="ECO:0000256" key="3">
    <source>
        <dbReference type="SAM" id="SignalP"/>
    </source>
</evidence>
<dbReference type="EMBL" id="FPBH01000009">
    <property type="protein sequence ID" value="SFU08441.1"/>
    <property type="molecule type" value="Genomic_DNA"/>
</dbReference>
<dbReference type="Gene3D" id="2.130.10.10">
    <property type="entry name" value="YVTN repeat-like/Quinoprotein amine dehydrogenase"/>
    <property type="match status" value="2"/>
</dbReference>
<evidence type="ECO:0000256" key="2">
    <source>
        <dbReference type="ARBA" id="ARBA00023276"/>
    </source>
</evidence>
<evidence type="ECO:0000256" key="1">
    <source>
        <dbReference type="ARBA" id="ARBA00022531"/>
    </source>
</evidence>
<reference evidence="5 6" key="1">
    <citation type="submission" date="2016-10" db="EMBL/GenBank/DDBJ databases">
        <authorList>
            <person name="de Groot N.N."/>
        </authorList>
    </citation>
    <scope>NUCLEOTIDE SEQUENCE [LARGE SCALE GENOMIC DNA]</scope>
    <source>
        <strain evidence="5 6">LMG 27731</strain>
    </source>
</reference>
<dbReference type="OrthoDB" id="9767885at2"/>
<keyword evidence="1" id="KW-0602">Photosynthesis</keyword>
<keyword evidence="2" id="KW-0604">Photosystem II</keyword>
<feature type="signal peptide" evidence="3">
    <location>
        <begin position="1"/>
        <end position="23"/>
    </location>
</feature>
<dbReference type="GO" id="GO:0015979">
    <property type="term" value="P:photosynthesis"/>
    <property type="evidence" value="ECO:0007669"/>
    <property type="project" value="UniProtKB-KW"/>
</dbReference>
<dbReference type="SUPFAM" id="SSF50939">
    <property type="entry name" value="Sialidases"/>
    <property type="match status" value="1"/>
</dbReference>
<protein>
    <recommendedName>
        <fullName evidence="4">Photosynthesis system II assembly factor Ycf48/Hcf136-like domain-containing protein</fullName>
    </recommendedName>
</protein>
<feature type="domain" description="Photosynthesis system II assembly factor Ycf48/Hcf136-like" evidence="4">
    <location>
        <begin position="84"/>
        <end position="130"/>
    </location>
</feature>
<keyword evidence="3" id="KW-0732">Signal</keyword>
<feature type="chain" id="PRO_5011785799" description="Photosynthesis system II assembly factor Ycf48/Hcf136-like domain-containing protein" evidence="3">
    <location>
        <begin position="24"/>
        <end position="368"/>
    </location>
</feature>
<gene>
    <name evidence="5" type="ORF">SAMN05192563_100971</name>
</gene>
<dbReference type="Pfam" id="PF14870">
    <property type="entry name" value="PSII_BNR"/>
    <property type="match status" value="2"/>
</dbReference>
<organism evidence="5 6">
    <name type="scientific">Paraburkholderia aspalathi</name>
    <dbReference type="NCBI Taxonomy" id="1324617"/>
    <lineage>
        <taxon>Bacteria</taxon>
        <taxon>Pseudomonadati</taxon>
        <taxon>Pseudomonadota</taxon>
        <taxon>Betaproteobacteria</taxon>
        <taxon>Burkholderiales</taxon>
        <taxon>Burkholderiaceae</taxon>
        <taxon>Paraburkholderia</taxon>
    </lineage>
</organism>
<dbReference type="InterPro" id="IPR028203">
    <property type="entry name" value="PSII_CF48-like_dom"/>
</dbReference>
<dbReference type="Proteomes" id="UP000198844">
    <property type="component" value="Unassembled WGS sequence"/>
</dbReference>
<accession>A0A1I7D9T6</accession>
<dbReference type="AlphaFoldDB" id="A0A1I7D9T6"/>
<dbReference type="InterPro" id="IPR015943">
    <property type="entry name" value="WD40/YVTN_repeat-like_dom_sf"/>
</dbReference>
<dbReference type="PANTHER" id="PTHR47199:SF2">
    <property type="entry name" value="PHOTOSYSTEM II STABILITY_ASSEMBLY FACTOR HCF136, CHLOROPLASTIC"/>
    <property type="match status" value="1"/>
</dbReference>
<evidence type="ECO:0000259" key="4">
    <source>
        <dbReference type="Pfam" id="PF14870"/>
    </source>
</evidence>
<dbReference type="RefSeq" id="WP_093635214.1">
    <property type="nucleotide sequence ID" value="NZ_FPBH01000009.1"/>
</dbReference>
<evidence type="ECO:0000313" key="6">
    <source>
        <dbReference type="Proteomes" id="UP000198844"/>
    </source>
</evidence>
<dbReference type="GO" id="GO:0009523">
    <property type="term" value="C:photosystem II"/>
    <property type="evidence" value="ECO:0007669"/>
    <property type="project" value="UniProtKB-KW"/>
</dbReference>
<proteinExistence type="predicted"/>